<dbReference type="SUPFAM" id="SSF55486">
    <property type="entry name" value="Metalloproteases ('zincins'), catalytic domain"/>
    <property type="match status" value="1"/>
</dbReference>
<evidence type="ECO:0000256" key="2">
    <source>
        <dbReference type="ARBA" id="ARBA00010875"/>
    </source>
</evidence>
<reference evidence="8" key="1">
    <citation type="submission" date="2024-06" db="EMBL/GenBank/DDBJ databases">
        <title>Diversity, functionality, and evolutionary history of bacterial symbionts in false click beetles (Coleoptera, Throscidae).</title>
        <authorList>
            <person name="Wierz J.C."/>
            <person name="Malm H."/>
            <person name="Kaltenpoth M."/>
            <person name="Engl T."/>
        </authorList>
    </citation>
    <scope>NUCLEOTIDE SEQUENCE</scope>
    <source>
        <strain evidence="8">Tcar</strain>
    </source>
</reference>
<name>A0AAU7QUD1_9FLAO</name>
<comment type="cofactor">
    <cofactor evidence="1">
        <name>Zn(2+)</name>
        <dbReference type="ChEBI" id="CHEBI:29105"/>
    </cofactor>
</comment>
<keyword evidence="7" id="KW-0862">Zinc</keyword>
<evidence type="ECO:0000256" key="4">
    <source>
        <dbReference type="ARBA" id="ARBA00022723"/>
    </source>
</evidence>
<evidence type="ECO:0000256" key="5">
    <source>
        <dbReference type="ARBA" id="ARBA00022759"/>
    </source>
</evidence>
<evidence type="ECO:0000313" key="8">
    <source>
        <dbReference type="EMBL" id="XBT18675.1"/>
    </source>
</evidence>
<keyword evidence="3" id="KW-0540">Nuclease</keyword>
<keyword evidence="5" id="KW-0255">Endonuclease</keyword>
<dbReference type="AlphaFoldDB" id="A0AAU7QUD1"/>
<proteinExistence type="inferred from homology"/>
<dbReference type="Gene3D" id="3.40.390.30">
    <property type="entry name" value="Metalloproteases ('zincins'), catalytic domain"/>
    <property type="match status" value="1"/>
</dbReference>
<dbReference type="GO" id="GO:0006364">
    <property type="term" value="P:rRNA processing"/>
    <property type="evidence" value="ECO:0007669"/>
    <property type="project" value="InterPro"/>
</dbReference>
<comment type="similarity">
    <text evidence="2">Belongs to the endoribonuclease YbeY family.</text>
</comment>
<dbReference type="Pfam" id="PF02130">
    <property type="entry name" value="YbeY"/>
    <property type="match status" value="1"/>
</dbReference>
<dbReference type="InterPro" id="IPR023091">
    <property type="entry name" value="MetalPrtase_cat_dom_sf_prd"/>
</dbReference>
<sequence>MKKIYINFFDKKEKHIYKYIKKIFSYIKYILFKEKIYNYILNYIYCNNKYIIYINNIFFKKKKKTDVISLFYNNNNNNIKYLIGEIYICLEETYINSVYNFVDYKYEILRNIIHGTLHTIGYLDNNKKNKEIMYEKQKYYILKYIFKKLIDKVDKLCMI</sequence>
<organism evidence="8">
    <name type="scientific">Candidatus Shikimatogenerans sp. Tcar</name>
    <dbReference type="NCBI Taxonomy" id="3158565"/>
    <lineage>
        <taxon>Bacteria</taxon>
        <taxon>Pseudomonadati</taxon>
        <taxon>Bacteroidota</taxon>
        <taxon>Flavobacteriia</taxon>
        <taxon>Flavobacteriales</taxon>
        <taxon>Candidatus Shikimatogenerans</taxon>
    </lineage>
</organism>
<evidence type="ECO:0000256" key="1">
    <source>
        <dbReference type="ARBA" id="ARBA00001947"/>
    </source>
</evidence>
<keyword evidence="6" id="KW-0378">Hydrolase</keyword>
<dbReference type="GO" id="GO:0004519">
    <property type="term" value="F:endonuclease activity"/>
    <property type="evidence" value="ECO:0007669"/>
    <property type="project" value="UniProtKB-KW"/>
</dbReference>
<evidence type="ECO:0000256" key="3">
    <source>
        <dbReference type="ARBA" id="ARBA00022722"/>
    </source>
</evidence>
<accession>A0AAU7QUD1</accession>
<gene>
    <name evidence="8" type="primary">ybeY</name>
    <name evidence="8" type="ORF">ABNO60_00830</name>
</gene>
<dbReference type="GO" id="GO:0046872">
    <property type="term" value="F:metal ion binding"/>
    <property type="evidence" value="ECO:0007669"/>
    <property type="project" value="UniProtKB-KW"/>
</dbReference>
<dbReference type="GO" id="GO:0004222">
    <property type="term" value="F:metalloendopeptidase activity"/>
    <property type="evidence" value="ECO:0007669"/>
    <property type="project" value="InterPro"/>
</dbReference>
<protein>
    <submittedName>
        <fullName evidence="8">rRNA maturation RNase YbeY</fullName>
    </submittedName>
</protein>
<keyword evidence="4" id="KW-0479">Metal-binding</keyword>
<dbReference type="EMBL" id="CP157896">
    <property type="protein sequence ID" value="XBT18675.1"/>
    <property type="molecule type" value="Genomic_DNA"/>
</dbReference>
<dbReference type="InterPro" id="IPR002036">
    <property type="entry name" value="YbeY"/>
</dbReference>
<evidence type="ECO:0000256" key="6">
    <source>
        <dbReference type="ARBA" id="ARBA00022801"/>
    </source>
</evidence>
<evidence type="ECO:0000256" key="7">
    <source>
        <dbReference type="ARBA" id="ARBA00022833"/>
    </source>
</evidence>
<dbReference type="NCBIfam" id="TIGR00043">
    <property type="entry name" value="rRNA maturation RNase YbeY"/>
    <property type="match status" value="1"/>
</dbReference>